<reference evidence="8 9" key="1">
    <citation type="submission" date="2015-07" db="EMBL/GenBank/DDBJ databases">
        <title>Genome sequence of Leptolinea tardivitalis DSM 16556.</title>
        <authorList>
            <person name="Hemp J."/>
            <person name="Ward L.M."/>
            <person name="Pace L.A."/>
            <person name="Fischer W.W."/>
        </authorList>
    </citation>
    <scope>NUCLEOTIDE SEQUENCE [LARGE SCALE GENOMIC DNA]</scope>
    <source>
        <strain evidence="8 9">YMTK-2</strain>
    </source>
</reference>
<dbReference type="PANTHER" id="PTHR32347">
    <property type="entry name" value="EFFLUX SYSTEM COMPONENT YKNX-RELATED"/>
    <property type="match status" value="1"/>
</dbReference>
<accession>A0A0P6XLF0</accession>
<evidence type="ECO:0000313" key="9">
    <source>
        <dbReference type="Proteomes" id="UP000050430"/>
    </source>
</evidence>
<feature type="transmembrane region" description="Helical" evidence="5">
    <location>
        <begin position="12"/>
        <end position="32"/>
    </location>
</feature>
<dbReference type="RefSeq" id="WP_062421342.1">
    <property type="nucleotide sequence ID" value="NZ_BBYA01000008.1"/>
</dbReference>
<dbReference type="SUPFAM" id="SSF111369">
    <property type="entry name" value="HlyD-like secretion proteins"/>
    <property type="match status" value="2"/>
</dbReference>
<evidence type="ECO:0000256" key="4">
    <source>
        <dbReference type="SAM" id="Coils"/>
    </source>
</evidence>
<dbReference type="InterPro" id="IPR050465">
    <property type="entry name" value="UPF0194_transport"/>
</dbReference>
<keyword evidence="3 4" id="KW-0175">Coiled coil</keyword>
<dbReference type="Gene3D" id="2.40.420.20">
    <property type="match status" value="1"/>
</dbReference>
<feature type="coiled-coil region" evidence="4">
    <location>
        <begin position="224"/>
        <end position="284"/>
    </location>
</feature>
<gene>
    <name evidence="8" type="ORF">ADM99_05720</name>
</gene>
<feature type="domain" description="Multidrug resistance protein MdtA-like C-terminal permuted SH3" evidence="6">
    <location>
        <begin position="410"/>
        <end position="467"/>
    </location>
</feature>
<dbReference type="PANTHER" id="PTHR32347:SF23">
    <property type="entry name" value="BLL5650 PROTEIN"/>
    <property type="match status" value="1"/>
</dbReference>
<evidence type="ECO:0000259" key="7">
    <source>
        <dbReference type="Pfam" id="PF25973"/>
    </source>
</evidence>
<dbReference type="NCBIfam" id="TIGR01730">
    <property type="entry name" value="RND_mfp"/>
    <property type="match status" value="1"/>
</dbReference>
<keyword evidence="5" id="KW-0812">Transmembrane</keyword>
<dbReference type="PATRIC" id="fig|229920.5.peg.1118"/>
<dbReference type="Pfam" id="PF25967">
    <property type="entry name" value="RND-MFP_C"/>
    <property type="match status" value="1"/>
</dbReference>
<dbReference type="GO" id="GO:0016020">
    <property type="term" value="C:membrane"/>
    <property type="evidence" value="ECO:0007669"/>
    <property type="project" value="InterPro"/>
</dbReference>
<dbReference type="Proteomes" id="UP000050430">
    <property type="component" value="Unassembled WGS sequence"/>
</dbReference>
<evidence type="ECO:0000313" key="8">
    <source>
        <dbReference type="EMBL" id="KPL72605.1"/>
    </source>
</evidence>
<protein>
    <recommendedName>
        <fullName evidence="10">Membrane fusion protein biotin-lipoyl like domain-containing protein</fullName>
    </recommendedName>
</protein>
<dbReference type="Gene3D" id="2.40.50.100">
    <property type="match status" value="1"/>
</dbReference>
<feature type="domain" description="CzcB-like barrel-sandwich hybrid" evidence="7">
    <location>
        <begin position="74"/>
        <end position="320"/>
    </location>
</feature>
<comment type="similarity">
    <text evidence="2">Belongs to the membrane fusion protein (MFP) (TC 8.A.1) family.</text>
</comment>
<evidence type="ECO:0000256" key="2">
    <source>
        <dbReference type="ARBA" id="ARBA00009477"/>
    </source>
</evidence>
<keyword evidence="9" id="KW-1185">Reference proteome</keyword>
<dbReference type="STRING" id="229920.ADM99_05720"/>
<dbReference type="EMBL" id="LGCK01000007">
    <property type="protein sequence ID" value="KPL72605.1"/>
    <property type="molecule type" value="Genomic_DNA"/>
</dbReference>
<evidence type="ECO:0000256" key="5">
    <source>
        <dbReference type="SAM" id="Phobius"/>
    </source>
</evidence>
<dbReference type="AlphaFoldDB" id="A0A0P6XLF0"/>
<evidence type="ECO:0000256" key="3">
    <source>
        <dbReference type="ARBA" id="ARBA00023054"/>
    </source>
</evidence>
<keyword evidence="5" id="KW-0472">Membrane</keyword>
<dbReference type="InterPro" id="IPR058627">
    <property type="entry name" value="MdtA-like_C"/>
</dbReference>
<dbReference type="OrthoDB" id="9810430at2"/>
<sequence>MFKKIKLPSRKVLIIIGVVILAIAGGATYYLMTRRPQMPTTAVFGQRYGTSTVREGEISVTATGTGTLVANRQAKLSFSIDGTVEKINVKVGEKVKKGDVLAKLENLSTLSSEVTSTKLALVTAQKELQDLKDNASAAIGNAQLAISTDKKNLADAEAGLIKQGQIRCDQKTTSAYYDNYIRLQNKYNELNDGSVDGNYYLTVIVPAKDAALQAYATYQYCAEYKSYEVDKSQANLNLAKAQLQIDETKLETLLKNDGIDPVDLATAENKVAVAQAAYDVAQTNLDNATLVAPFDGTILTIAGVEGDRVDSDTVFMTVADDVHPQVEFVVDETDLQNVAVDEEAEVTFDAIEGITFKGTVTQVNPTLVSTSGYSTVQGIISLNTENLTEVPNLFQGLTASVTLYKGKSENTLLVPIAALREIGDGQYGVFTVEKDRSLKLNTVTIGLKDTSYVEILTGLEKGQTVTTGITETK</sequence>
<dbReference type="InterPro" id="IPR006143">
    <property type="entry name" value="RND_pump_MFP"/>
</dbReference>
<comment type="subcellular location">
    <subcellularLocation>
        <location evidence="1">Cell envelope</location>
    </subcellularLocation>
</comment>
<feature type="coiled-coil region" evidence="4">
    <location>
        <begin position="114"/>
        <end position="141"/>
    </location>
</feature>
<proteinExistence type="inferred from homology"/>
<dbReference type="Pfam" id="PF25973">
    <property type="entry name" value="BSH_CzcB"/>
    <property type="match status" value="1"/>
</dbReference>
<dbReference type="InterPro" id="IPR058647">
    <property type="entry name" value="BSH_CzcB-like"/>
</dbReference>
<comment type="caution">
    <text evidence="8">The sequence shown here is derived from an EMBL/GenBank/DDBJ whole genome shotgun (WGS) entry which is preliminary data.</text>
</comment>
<dbReference type="GO" id="GO:0022857">
    <property type="term" value="F:transmembrane transporter activity"/>
    <property type="evidence" value="ECO:0007669"/>
    <property type="project" value="InterPro"/>
</dbReference>
<keyword evidence="5" id="KW-1133">Transmembrane helix</keyword>
<name>A0A0P6XLF0_9CHLR</name>
<dbReference type="Gene3D" id="2.40.30.170">
    <property type="match status" value="1"/>
</dbReference>
<evidence type="ECO:0000259" key="6">
    <source>
        <dbReference type="Pfam" id="PF25967"/>
    </source>
</evidence>
<dbReference type="GO" id="GO:0030313">
    <property type="term" value="C:cell envelope"/>
    <property type="evidence" value="ECO:0007669"/>
    <property type="project" value="UniProtKB-SubCell"/>
</dbReference>
<evidence type="ECO:0000256" key="1">
    <source>
        <dbReference type="ARBA" id="ARBA00004196"/>
    </source>
</evidence>
<evidence type="ECO:0008006" key="10">
    <source>
        <dbReference type="Google" id="ProtNLM"/>
    </source>
</evidence>
<organism evidence="8 9">
    <name type="scientific">Leptolinea tardivitalis</name>
    <dbReference type="NCBI Taxonomy" id="229920"/>
    <lineage>
        <taxon>Bacteria</taxon>
        <taxon>Bacillati</taxon>
        <taxon>Chloroflexota</taxon>
        <taxon>Anaerolineae</taxon>
        <taxon>Anaerolineales</taxon>
        <taxon>Anaerolineaceae</taxon>
        <taxon>Leptolinea</taxon>
    </lineage>
</organism>